<keyword evidence="2" id="KW-0812">Transmembrane</keyword>
<dbReference type="InterPro" id="IPR053180">
    <property type="entry name" value="Ca-binding_acidic-repeat"/>
</dbReference>
<organism evidence="4 5">
    <name type="scientific">Corynebacterium deserti GIMN1.010</name>
    <dbReference type="NCBI Taxonomy" id="931089"/>
    <lineage>
        <taxon>Bacteria</taxon>
        <taxon>Bacillati</taxon>
        <taxon>Actinomycetota</taxon>
        <taxon>Actinomycetes</taxon>
        <taxon>Mycobacteriales</taxon>
        <taxon>Corynebacteriaceae</taxon>
        <taxon>Corynebacterium</taxon>
    </lineage>
</organism>
<dbReference type="STRING" id="931089.CDES_02050"/>
<feature type="region of interest" description="Disordered" evidence="1">
    <location>
        <begin position="159"/>
        <end position="183"/>
    </location>
</feature>
<dbReference type="PANTHER" id="PTHR37467:SF1">
    <property type="entry name" value="EXPORTED CALCIUM-BINDING GLYCOPROTEIN"/>
    <property type="match status" value="1"/>
</dbReference>
<name>A0A0M4CK28_9CORY</name>
<sequence length="195" mass="20923">MKNRTLDAGDNVGESGAHSIITWLQSRRLMWIPLLAAVLVIALILGLTFAFNSSNDEEPIDDVSRGKSPVPQHSEEPDETLDSDGDGIPDVVEFTGWKVSSGKIYRTDPNNADTDSDGLSDGEEAGEGFDAVYAGLADPTEADSDGDGLEDREEVLGWTTTRGEQFFTDPMKPDTDGDRLDDGVEAGIVFGTPSQ</sequence>
<feature type="compositionally biased region" description="Acidic residues" evidence="1">
    <location>
        <begin position="114"/>
        <end position="125"/>
    </location>
</feature>
<dbReference type="OrthoDB" id="3785441at2"/>
<reference evidence="4 5" key="1">
    <citation type="submission" date="2014-08" db="EMBL/GenBank/DDBJ databases">
        <title>Complete genome sequence of Corynebacterium deserti GIMN1.010 (=DSM 45689), isolated from desert sand in western China.</title>
        <authorList>
            <person name="Ruckert C."/>
            <person name="Albersmeier A."/>
            <person name="Kalinowski J."/>
        </authorList>
    </citation>
    <scope>NUCLEOTIDE SEQUENCE [LARGE SCALE GENOMIC DNA]</scope>
    <source>
        <strain evidence="4 5">GIMN1.010</strain>
    </source>
</reference>
<dbReference type="RefSeq" id="WP_053544027.1">
    <property type="nucleotide sequence ID" value="NZ_CP009220.1"/>
</dbReference>
<dbReference type="PANTHER" id="PTHR37467">
    <property type="entry name" value="EXPORTED CALCIUM-BINDING GLYCOPROTEIN-RELATED"/>
    <property type="match status" value="1"/>
</dbReference>
<feature type="compositionally biased region" description="Basic and acidic residues" evidence="1">
    <location>
        <begin position="171"/>
        <end position="182"/>
    </location>
</feature>
<dbReference type="EMBL" id="CP009220">
    <property type="protein sequence ID" value="ALC04872.1"/>
    <property type="molecule type" value="Genomic_DNA"/>
</dbReference>
<evidence type="ECO:0000313" key="5">
    <source>
        <dbReference type="Proteomes" id="UP000068067"/>
    </source>
</evidence>
<evidence type="ECO:0000259" key="3">
    <source>
        <dbReference type="Pfam" id="PF03495"/>
    </source>
</evidence>
<gene>
    <name evidence="4" type="ORF">CDES_02050</name>
</gene>
<feature type="region of interest" description="Disordered" evidence="1">
    <location>
        <begin position="102"/>
        <end position="125"/>
    </location>
</feature>
<dbReference type="Pfam" id="PF03495">
    <property type="entry name" value="Binary_toxB"/>
    <property type="match status" value="1"/>
</dbReference>
<dbReference type="InterPro" id="IPR035088">
    <property type="entry name" value="PA_Ca-bd"/>
</dbReference>
<protein>
    <recommendedName>
        <fullName evidence="3">Protective antigen Ca-binding domain-containing protein</fullName>
    </recommendedName>
</protein>
<feature type="transmembrane region" description="Helical" evidence="2">
    <location>
        <begin position="29"/>
        <end position="51"/>
    </location>
</feature>
<dbReference type="Proteomes" id="UP000068067">
    <property type="component" value="Chromosome"/>
</dbReference>
<keyword evidence="2" id="KW-1133">Transmembrane helix</keyword>
<evidence type="ECO:0000313" key="4">
    <source>
        <dbReference type="EMBL" id="ALC04872.1"/>
    </source>
</evidence>
<accession>A0A0M4CK28</accession>
<feature type="domain" description="Protective antigen Ca-binding" evidence="3">
    <location>
        <begin position="82"/>
        <end position="100"/>
    </location>
</feature>
<dbReference type="Gene3D" id="3.90.182.10">
    <property type="entry name" value="Toxin - Anthrax Protective Antigen,domain 1"/>
    <property type="match status" value="1"/>
</dbReference>
<dbReference type="PATRIC" id="fig|931089.4.peg.416"/>
<keyword evidence="2" id="KW-0472">Membrane</keyword>
<dbReference type="KEGG" id="cdx:CDES_02050"/>
<keyword evidence="5" id="KW-1185">Reference proteome</keyword>
<evidence type="ECO:0000256" key="2">
    <source>
        <dbReference type="SAM" id="Phobius"/>
    </source>
</evidence>
<proteinExistence type="predicted"/>
<feature type="region of interest" description="Disordered" evidence="1">
    <location>
        <begin position="56"/>
        <end position="88"/>
    </location>
</feature>
<feature type="compositionally biased region" description="Acidic residues" evidence="1">
    <location>
        <begin position="76"/>
        <end position="87"/>
    </location>
</feature>
<evidence type="ECO:0000256" key="1">
    <source>
        <dbReference type="SAM" id="MobiDB-lite"/>
    </source>
</evidence>
<dbReference type="AlphaFoldDB" id="A0A0M4CK28"/>